<proteinExistence type="predicted"/>
<protein>
    <submittedName>
        <fullName evidence="2">Uncharacterized protein</fullName>
    </submittedName>
</protein>
<evidence type="ECO:0000256" key="1">
    <source>
        <dbReference type="SAM" id="MobiDB-lite"/>
    </source>
</evidence>
<name>A0ABT2EHG2_9GAMM</name>
<organism evidence="2 3">
    <name type="scientific">Halomonas dongshanensis</name>
    <dbReference type="NCBI Taxonomy" id="2890835"/>
    <lineage>
        <taxon>Bacteria</taxon>
        <taxon>Pseudomonadati</taxon>
        <taxon>Pseudomonadota</taxon>
        <taxon>Gammaproteobacteria</taxon>
        <taxon>Oceanospirillales</taxon>
        <taxon>Halomonadaceae</taxon>
        <taxon>Halomonas</taxon>
    </lineage>
</organism>
<keyword evidence="3" id="KW-1185">Reference proteome</keyword>
<evidence type="ECO:0000313" key="2">
    <source>
        <dbReference type="EMBL" id="MCS2611033.1"/>
    </source>
</evidence>
<accession>A0ABT2EHG2</accession>
<dbReference type="Proteomes" id="UP001165542">
    <property type="component" value="Unassembled WGS sequence"/>
</dbReference>
<evidence type="ECO:0000313" key="3">
    <source>
        <dbReference type="Proteomes" id="UP001165542"/>
    </source>
</evidence>
<gene>
    <name evidence="2" type="ORF">LLY24_17095</name>
</gene>
<reference evidence="2" key="1">
    <citation type="submission" date="2021-11" db="EMBL/GenBank/DDBJ databases">
        <title>Halomonas sp., isolated from a coastal aquaculture zone in Dongshan Bay.</title>
        <authorList>
            <person name="Lin W."/>
        </authorList>
    </citation>
    <scope>NUCLEOTIDE SEQUENCE</scope>
    <source>
        <strain evidence="2">Yzlin-01</strain>
    </source>
</reference>
<feature type="region of interest" description="Disordered" evidence="1">
    <location>
        <begin position="1"/>
        <end position="26"/>
    </location>
</feature>
<dbReference type="RefSeq" id="WP_259037524.1">
    <property type="nucleotide sequence ID" value="NZ_JAJISC010000009.1"/>
</dbReference>
<comment type="caution">
    <text evidence="2">The sequence shown here is derived from an EMBL/GenBank/DDBJ whole genome shotgun (WGS) entry which is preliminary data.</text>
</comment>
<sequence>MTDDRDSALNNPARLNDSPPPREEADLSSDEYMVFAMKDSHHAFSLGLETVLECIRAAELEGAVPKLPTQWWWDLQTRYSLDFKHAPLD</sequence>
<dbReference type="EMBL" id="JAJISC010000009">
    <property type="protein sequence ID" value="MCS2611033.1"/>
    <property type="molecule type" value="Genomic_DNA"/>
</dbReference>